<proteinExistence type="predicted"/>
<dbReference type="AlphaFoldDB" id="A0A0F9RGX1"/>
<dbReference type="EMBL" id="LAZR01000945">
    <property type="protein sequence ID" value="KKN54049.1"/>
    <property type="molecule type" value="Genomic_DNA"/>
</dbReference>
<evidence type="ECO:0000313" key="1">
    <source>
        <dbReference type="EMBL" id="KKN54049.1"/>
    </source>
</evidence>
<reference evidence="1" key="1">
    <citation type="journal article" date="2015" name="Nature">
        <title>Complex archaea that bridge the gap between prokaryotes and eukaryotes.</title>
        <authorList>
            <person name="Spang A."/>
            <person name="Saw J.H."/>
            <person name="Jorgensen S.L."/>
            <person name="Zaremba-Niedzwiedzka K."/>
            <person name="Martijn J."/>
            <person name="Lind A.E."/>
            <person name="van Eijk R."/>
            <person name="Schleper C."/>
            <person name="Guy L."/>
            <person name="Ettema T.J."/>
        </authorList>
    </citation>
    <scope>NUCLEOTIDE SEQUENCE</scope>
</reference>
<name>A0A0F9RGX1_9ZZZZ</name>
<comment type="caution">
    <text evidence="1">The sequence shown here is derived from an EMBL/GenBank/DDBJ whole genome shotgun (WGS) entry which is preliminary data.</text>
</comment>
<sequence>MKTKEWDISVCGINCAKCKSYNANECGKCRGPLEVHRSSNCILMPCAREKGHRYCFECDDFPCQKLDDFASDGYSHHKQTVENMKRMKEIGIEDWIAEQEKCMFCPGWEF</sequence>
<protein>
    <recommendedName>
        <fullName evidence="2">GON domain-containing protein</fullName>
    </recommendedName>
</protein>
<dbReference type="InterPro" id="IPR024227">
    <property type="entry name" value="DUF3795"/>
</dbReference>
<gene>
    <name evidence="1" type="ORF">LCGC14_0596280</name>
</gene>
<evidence type="ECO:0008006" key="2">
    <source>
        <dbReference type="Google" id="ProtNLM"/>
    </source>
</evidence>
<organism evidence="1">
    <name type="scientific">marine sediment metagenome</name>
    <dbReference type="NCBI Taxonomy" id="412755"/>
    <lineage>
        <taxon>unclassified sequences</taxon>
        <taxon>metagenomes</taxon>
        <taxon>ecological metagenomes</taxon>
    </lineage>
</organism>
<accession>A0A0F9RGX1</accession>
<dbReference type="Pfam" id="PF12675">
    <property type="entry name" value="DUF3795"/>
    <property type="match status" value="1"/>
</dbReference>